<evidence type="ECO:0000313" key="8">
    <source>
        <dbReference type="EMBL" id="MFI1711979.1"/>
    </source>
</evidence>
<evidence type="ECO:0000313" key="9">
    <source>
        <dbReference type="Proteomes" id="UP001611339"/>
    </source>
</evidence>
<dbReference type="EMBL" id="JBIRUI010000001">
    <property type="protein sequence ID" value="MFI1711979.1"/>
    <property type="molecule type" value="Genomic_DNA"/>
</dbReference>
<evidence type="ECO:0000256" key="4">
    <source>
        <dbReference type="ARBA" id="ARBA00048741"/>
    </source>
</evidence>
<dbReference type="InterPro" id="IPR029055">
    <property type="entry name" value="Ntn_hydrolases_N"/>
</dbReference>
<proteinExistence type="predicted"/>
<evidence type="ECO:0000256" key="5">
    <source>
        <dbReference type="SAM" id="MobiDB-lite"/>
    </source>
</evidence>
<evidence type="ECO:0000256" key="2">
    <source>
        <dbReference type="ARBA" id="ARBA00012737"/>
    </source>
</evidence>
<gene>
    <name evidence="8" type="ORF">ACH407_00105</name>
</gene>
<evidence type="ECO:0000256" key="3">
    <source>
        <dbReference type="ARBA" id="ARBA00022888"/>
    </source>
</evidence>
<keyword evidence="3" id="KW-0061">Asparagine biosynthesis</keyword>
<organism evidence="8 9">
    <name type="scientific">Streptomyces litmocidini</name>
    <dbReference type="NCBI Taxonomy" id="67318"/>
    <lineage>
        <taxon>Bacteria</taxon>
        <taxon>Bacillati</taxon>
        <taxon>Actinomycetota</taxon>
        <taxon>Actinomycetes</taxon>
        <taxon>Kitasatosporales</taxon>
        <taxon>Streptomycetaceae</taxon>
        <taxon>Streptomyces</taxon>
    </lineage>
</organism>
<reference evidence="8 9" key="1">
    <citation type="submission" date="2024-10" db="EMBL/GenBank/DDBJ databases">
        <title>The Natural Products Discovery Center: Release of the First 8490 Sequenced Strains for Exploring Actinobacteria Biosynthetic Diversity.</title>
        <authorList>
            <person name="Kalkreuter E."/>
            <person name="Kautsar S.A."/>
            <person name="Yang D."/>
            <person name="Bader C.D."/>
            <person name="Teijaro C.N."/>
            <person name="Fluegel L."/>
            <person name="Davis C.M."/>
            <person name="Simpson J.R."/>
            <person name="Lauterbach L."/>
            <person name="Steele A.D."/>
            <person name="Gui C."/>
            <person name="Meng S."/>
            <person name="Li G."/>
            <person name="Viehrig K."/>
            <person name="Ye F."/>
            <person name="Su P."/>
            <person name="Kiefer A.F."/>
            <person name="Nichols A."/>
            <person name="Cepeda A.J."/>
            <person name="Yan W."/>
            <person name="Fan B."/>
            <person name="Jiang Y."/>
            <person name="Adhikari A."/>
            <person name="Zheng C.-J."/>
            <person name="Schuster L."/>
            <person name="Cowan T.M."/>
            <person name="Smanski M.J."/>
            <person name="Chevrette M.G."/>
            <person name="De Carvalho L.P.S."/>
            <person name="Shen B."/>
        </authorList>
    </citation>
    <scope>NUCLEOTIDE SEQUENCE [LARGE SCALE GENOMIC DNA]</scope>
    <source>
        <strain evidence="8 9">NPDC020602</strain>
    </source>
</reference>
<feature type="domain" description="Asparagine synthetase" evidence="6">
    <location>
        <begin position="281"/>
        <end position="442"/>
    </location>
</feature>
<dbReference type="Proteomes" id="UP001611339">
    <property type="component" value="Unassembled WGS sequence"/>
</dbReference>
<evidence type="ECO:0000256" key="1">
    <source>
        <dbReference type="ARBA" id="ARBA00005187"/>
    </source>
</evidence>
<sequence>MSRILGQFGTDTAPYVLREAAGRDGGAVRVLHGAGWALAGATADADGGVAAVLTGRLDVRLPLLSRIEAGGRGVAERAPAALVRAAFQTEGPGFTEPLRGGYAVAVADTRGAQRLVLATDDAGSIPLYHHWDRVRQVFSFASDLPALLALLPSRPALWQPGLDAYLTTGAALDGHTLLDGVRMLPPGTTAVYERGAGPRLIRRDPAEGATVPAPGTPGREPRPERARRSRGGTPAEALLDLPGPGTALLRELTGPDLPSAGPAPDGAGAGAPPPLDRRRVRDLPALLPEFVWRLGQPEADPGALLVSALYAAARRQGLGTVLASDAAEEIVAGRRRVEAALGEGPQDWLSRYADRLAPVPAAHRARLYARDYRAFLDDRGDAAHGLAVRLGAEAERRSRRAALTAFELDELLPARGLRRAAHLAGGHAVSGLLPWSARRLWTAAAPYAAGPAPAAAGTLSGLLVPGGELMDFVRETLSPSRLRISGLLSRRSVEKLFAAQLDRPSERLAGTIWALVVFELWREEFGPAVRRPVPPPVRAKSPAELPALTRRAPVL</sequence>
<dbReference type="SUPFAM" id="SSF56235">
    <property type="entry name" value="N-terminal nucleophile aminohydrolases (Ntn hydrolases)"/>
    <property type="match status" value="1"/>
</dbReference>
<comment type="caution">
    <text evidence="8">The sequence shown here is derived from an EMBL/GenBank/DDBJ whole genome shotgun (WGS) entry which is preliminary data.</text>
</comment>
<dbReference type="InterPro" id="IPR017932">
    <property type="entry name" value="GATase_2_dom"/>
</dbReference>
<name>A0ABW7U0R1_9ACTN</name>
<protein>
    <recommendedName>
        <fullName evidence="2">asparagine synthase (glutamine-hydrolyzing)</fullName>
        <ecNumber evidence="2">6.3.5.4</ecNumber>
    </recommendedName>
</protein>
<feature type="compositionally biased region" description="Low complexity" evidence="5">
    <location>
        <begin position="254"/>
        <end position="266"/>
    </location>
</feature>
<accession>A0ABW7U0R1</accession>
<dbReference type="InterPro" id="IPR051786">
    <property type="entry name" value="ASN_synthetase/amidase"/>
</dbReference>
<dbReference type="PANTHER" id="PTHR43284:SF1">
    <property type="entry name" value="ASPARAGINE SYNTHETASE"/>
    <property type="match status" value="1"/>
</dbReference>
<dbReference type="RefSeq" id="WP_398706250.1">
    <property type="nucleotide sequence ID" value="NZ_JBIRUI010000001.1"/>
</dbReference>
<dbReference type="PANTHER" id="PTHR43284">
    <property type="entry name" value="ASPARAGINE SYNTHETASE (GLUTAMINE-HYDROLYZING)"/>
    <property type="match status" value="1"/>
</dbReference>
<feature type="domain" description="Glutamine amidotransferase type-2" evidence="7">
    <location>
        <begin position="44"/>
        <end position="149"/>
    </location>
</feature>
<evidence type="ECO:0000259" key="7">
    <source>
        <dbReference type="Pfam" id="PF13537"/>
    </source>
</evidence>
<dbReference type="Gene3D" id="3.60.20.10">
    <property type="entry name" value="Glutamine Phosphoribosylpyrophosphate, subunit 1, domain 1"/>
    <property type="match status" value="1"/>
</dbReference>
<dbReference type="InterPro" id="IPR001962">
    <property type="entry name" value="Asn_synthase"/>
</dbReference>
<comment type="catalytic activity">
    <reaction evidence="4">
        <text>L-aspartate + L-glutamine + ATP + H2O = L-asparagine + L-glutamate + AMP + diphosphate + H(+)</text>
        <dbReference type="Rhea" id="RHEA:12228"/>
        <dbReference type="ChEBI" id="CHEBI:15377"/>
        <dbReference type="ChEBI" id="CHEBI:15378"/>
        <dbReference type="ChEBI" id="CHEBI:29985"/>
        <dbReference type="ChEBI" id="CHEBI:29991"/>
        <dbReference type="ChEBI" id="CHEBI:30616"/>
        <dbReference type="ChEBI" id="CHEBI:33019"/>
        <dbReference type="ChEBI" id="CHEBI:58048"/>
        <dbReference type="ChEBI" id="CHEBI:58359"/>
        <dbReference type="ChEBI" id="CHEBI:456215"/>
        <dbReference type="EC" id="6.3.5.4"/>
    </reaction>
</comment>
<feature type="region of interest" description="Disordered" evidence="5">
    <location>
        <begin position="192"/>
        <end position="277"/>
    </location>
</feature>
<dbReference type="Pfam" id="PF00733">
    <property type="entry name" value="Asn_synthase"/>
    <property type="match status" value="1"/>
</dbReference>
<dbReference type="Pfam" id="PF13537">
    <property type="entry name" value="GATase_7"/>
    <property type="match status" value="1"/>
</dbReference>
<keyword evidence="3" id="KW-0028">Amino-acid biosynthesis</keyword>
<dbReference type="EC" id="6.3.5.4" evidence="2"/>
<evidence type="ECO:0000259" key="6">
    <source>
        <dbReference type="Pfam" id="PF00733"/>
    </source>
</evidence>
<comment type="pathway">
    <text evidence="1">Amino-acid biosynthesis; L-asparagine biosynthesis; L-asparagine from L-aspartate (L-Gln route): step 1/1.</text>
</comment>
<keyword evidence="9" id="KW-1185">Reference proteome</keyword>